<proteinExistence type="predicted"/>
<comment type="caution">
    <text evidence="1">The sequence shown here is derived from an EMBL/GenBank/DDBJ whole genome shotgun (WGS) entry which is preliminary data.</text>
</comment>
<dbReference type="EMBL" id="JYDL01002410">
    <property type="protein sequence ID" value="KRX11364.1"/>
    <property type="molecule type" value="Genomic_DNA"/>
</dbReference>
<evidence type="ECO:0000313" key="2">
    <source>
        <dbReference type="Proteomes" id="UP000054630"/>
    </source>
</evidence>
<feature type="non-terminal residue" evidence="1">
    <location>
        <position position="50"/>
    </location>
</feature>
<reference evidence="1 2" key="1">
    <citation type="submission" date="2015-01" db="EMBL/GenBank/DDBJ databases">
        <title>Evolution of Trichinella species and genotypes.</title>
        <authorList>
            <person name="Korhonen P.K."/>
            <person name="Edoardo P."/>
            <person name="Giuseppe L.R."/>
            <person name="Gasser R.B."/>
        </authorList>
    </citation>
    <scope>NUCLEOTIDE SEQUENCE [LARGE SCALE GENOMIC DNA]</scope>
    <source>
        <strain evidence="1">ISS37</strain>
    </source>
</reference>
<organism evidence="1 2">
    <name type="scientific">Trichinella nelsoni</name>
    <dbReference type="NCBI Taxonomy" id="6336"/>
    <lineage>
        <taxon>Eukaryota</taxon>
        <taxon>Metazoa</taxon>
        <taxon>Ecdysozoa</taxon>
        <taxon>Nematoda</taxon>
        <taxon>Enoplea</taxon>
        <taxon>Dorylaimia</taxon>
        <taxon>Trichinellida</taxon>
        <taxon>Trichinellidae</taxon>
        <taxon>Trichinella</taxon>
    </lineage>
</organism>
<evidence type="ECO:0000313" key="1">
    <source>
        <dbReference type="EMBL" id="KRX11364.1"/>
    </source>
</evidence>
<dbReference type="Proteomes" id="UP000054630">
    <property type="component" value="Unassembled WGS sequence"/>
</dbReference>
<protein>
    <submittedName>
        <fullName evidence="1">Uncharacterized protein</fullName>
    </submittedName>
</protein>
<dbReference type="AlphaFoldDB" id="A0A0V0RA41"/>
<accession>A0A0V0RA41</accession>
<feature type="non-terminal residue" evidence="1">
    <location>
        <position position="1"/>
    </location>
</feature>
<sequence>LQDLLPLHGKILRILPRLIIMQFLNHLNMSLRQIKITDLLLTTISHRMFQ</sequence>
<keyword evidence="2" id="KW-1185">Reference proteome</keyword>
<name>A0A0V0RA41_9BILA</name>
<gene>
    <name evidence="1" type="ORF">T07_12456</name>
</gene>